<dbReference type="InterPro" id="IPR021791">
    <property type="entry name" value="Phage_TAC_11"/>
</dbReference>
<reference evidence="2 3" key="2">
    <citation type="journal article" date="2022" name="Int. J. Syst. Evol. Microbiol.">
        <title>Strains of Bradyrhizobium barranii sp. nov. associated with legumes native to Canada are symbionts of soybeans and belong to different subspecies (subsp. barranii subsp. nov. and subsp. apii subsp. nov.) and symbiovars (sv. glycinearum and sv. septentrionale).</title>
        <authorList>
            <person name="Bromfield E.S.P."/>
            <person name="Cloutier S."/>
            <person name="Wasai-Hara S."/>
            <person name="Minamisawa K."/>
        </authorList>
    </citation>
    <scope>NUCLEOTIDE SEQUENCE [LARGE SCALE GENOMIC DNA]</scope>
    <source>
        <strain evidence="2 3">144S4</strain>
    </source>
</reference>
<reference evidence="1" key="1">
    <citation type="submission" date="2021-03" db="EMBL/GenBank/DDBJ databases">
        <title>Whole Genome Sequence of Bradyrhizobium sp. Strain 144S4.</title>
        <authorList>
            <person name="Bromfield E.S.P."/>
            <person name="Cloutier S."/>
        </authorList>
    </citation>
    <scope>NUCLEOTIDE SEQUENCE [LARGE SCALE GENOMIC DNA]</scope>
    <source>
        <strain evidence="1">144S4</strain>
    </source>
</reference>
<accession>A0A939M697</accession>
<dbReference type="EMBL" id="JAGEMI010000001">
    <property type="protein sequence ID" value="MBO1863804.1"/>
    <property type="molecule type" value="Genomic_DNA"/>
</dbReference>
<dbReference type="KEGG" id="bban:J4G43_021630"/>
<dbReference type="EMBL" id="CP086136">
    <property type="protein sequence ID" value="UEM16582.1"/>
    <property type="molecule type" value="Genomic_DNA"/>
</dbReference>
<evidence type="ECO:0000313" key="3">
    <source>
        <dbReference type="Proteomes" id="UP000664702"/>
    </source>
</evidence>
<dbReference type="Pfam" id="PF11836">
    <property type="entry name" value="Phage_TAC_11"/>
    <property type="match status" value="1"/>
</dbReference>
<sequence length="106" mass="11526">MTAYTTFFGDGEHAFRLTPALIGELETKCGSGIGMIANRLFSRNFAQADVTETIRLALIGGGTTPKRARELIVAYVDGRALIETYELAVKILERTLFGNPSKGTDK</sequence>
<gene>
    <name evidence="2" type="ORF">J4G43_021630</name>
    <name evidence="1" type="ORF">J4G43_23680</name>
</gene>
<dbReference type="Proteomes" id="UP000664702">
    <property type="component" value="Chromosome"/>
</dbReference>
<organism evidence="1">
    <name type="scientific">Bradyrhizobium barranii subsp. barranii</name>
    <dbReference type="NCBI Taxonomy" id="2823807"/>
    <lineage>
        <taxon>Bacteria</taxon>
        <taxon>Pseudomonadati</taxon>
        <taxon>Pseudomonadota</taxon>
        <taxon>Alphaproteobacteria</taxon>
        <taxon>Hyphomicrobiales</taxon>
        <taxon>Nitrobacteraceae</taxon>
        <taxon>Bradyrhizobium</taxon>
        <taxon>Bradyrhizobium barranii</taxon>
    </lineage>
</organism>
<name>A0A939M697_9BRAD</name>
<proteinExistence type="predicted"/>
<evidence type="ECO:0000313" key="2">
    <source>
        <dbReference type="EMBL" id="UEM16582.1"/>
    </source>
</evidence>
<dbReference type="RefSeq" id="WP_208086219.1">
    <property type="nucleotide sequence ID" value="NZ_CP086136.1"/>
</dbReference>
<dbReference type="AlphaFoldDB" id="A0A939M697"/>
<evidence type="ECO:0000313" key="1">
    <source>
        <dbReference type="EMBL" id="MBO1863804.1"/>
    </source>
</evidence>
<protein>
    <submittedName>
        <fullName evidence="1">Gene transfer agent family protein</fullName>
    </submittedName>
</protein>